<dbReference type="InterPro" id="IPR042808">
    <property type="entry name" value="CLEC7A"/>
</dbReference>
<dbReference type="GO" id="GO:0001872">
    <property type="term" value="F:(1-&gt;3)-beta-D-glucan binding"/>
    <property type="evidence" value="ECO:0007669"/>
    <property type="project" value="InterPro"/>
</dbReference>
<evidence type="ECO:0000256" key="2">
    <source>
        <dbReference type="ARBA" id="ARBA00022525"/>
    </source>
</evidence>
<proteinExistence type="predicted"/>
<dbReference type="Proteomes" id="UP001474421">
    <property type="component" value="Unassembled WGS sequence"/>
</dbReference>
<dbReference type="PANTHER" id="PTHR47218">
    <property type="entry name" value="C-TYPE LECTIN DOMAIN FAMILY 7 MEMBER A"/>
    <property type="match status" value="1"/>
</dbReference>
<dbReference type="Gene3D" id="3.10.100.10">
    <property type="entry name" value="Mannose-Binding Protein A, subunit A"/>
    <property type="match status" value="1"/>
</dbReference>
<evidence type="ECO:0000313" key="4">
    <source>
        <dbReference type="EMBL" id="KAK9400313.1"/>
    </source>
</evidence>
<dbReference type="GO" id="GO:0005576">
    <property type="term" value="C:extracellular region"/>
    <property type="evidence" value="ECO:0007669"/>
    <property type="project" value="UniProtKB-SubCell"/>
</dbReference>
<keyword evidence="4" id="KW-0675">Receptor</keyword>
<dbReference type="AlphaFoldDB" id="A0AAW1BE92"/>
<dbReference type="InterPro" id="IPR016186">
    <property type="entry name" value="C-type_lectin-like/link_sf"/>
</dbReference>
<dbReference type="SUPFAM" id="SSF56436">
    <property type="entry name" value="C-type lectin-like"/>
    <property type="match status" value="1"/>
</dbReference>
<keyword evidence="5" id="KW-1185">Reference proteome</keyword>
<name>A0AAW1BE92_CROAD</name>
<comment type="subcellular location">
    <subcellularLocation>
        <location evidence="1">Secreted</location>
    </subcellularLocation>
</comment>
<dbReference type="PANTHER" id="PTHR47218:SF2">
    <property type="entry name" value="C-TYPE LECTIN DOMAIN-CONTAINING PROTEIN"/>
    <property type="match status" value="1"/>
</dbReference>
<dbReference type="InterPro" id="IPR001304">
    <property type="entry name" value="C-type_lectin-like"/>
</dbReference>
<keyword evidence="2" id="KW-0964">Secreted</keyword>
<reference evidence="4 5" key="1">
    <citation type="journal article" date="2024" name="Proc. Natl. Acad. Sci. U.S.A.">
        <title>The genetic regulatory architecture and epigenomic basis for age-related changes in rattlesnake venom.</title>
        <authorList>
            <person name="Hogan M.P."/>
            <person name="Holding M.L."/>
            <person name="Nystrom G.S."/>
            <person name="Colston T.J."/>
            <person name="Bartlett D.A."/>
            <person name="Mason A.J."/>
            <person name="Ellsworth S.A."/>
            <person name="Rautsaw R.M."/>
            <person name="Lawrence K.C."/>
            <person name="Strickland J.L."/>
            <person name="He B."/>
            <person name="Fraser P."/>
            <person name="Margres M.J."/>
            <person name="Gilbert D.M."/>
            <person name="Gibbs H.L."/>
            <person name="Parkinson C.L."/>
            <person name="Rokyta D.R."/>
        </authorList>
    </citation>
    <scope>NUCLEOTIDE SEQUENCE [LARGE SCALE GENOMIC DNA]</scope>
    <source>
        <strain evidence="4">DRR0105</strain>
    </source>
</reference>
<accession>A0AAW1BE92</accession>
<dbReference type="EMBL" id="JAOTOJ010000006">
    <property type="protein sequence ID" value="KAK9400313.1"/>
    <property type="molecule type" value="Genomic_DNA"/>
</dbReference>
<gene>
    <name evidence="4" type="ORF">NXF25_013332</name>
</gene>
<dbReference type="CDD" id="cd00037">
    <property type="entry name" value="CLECT"/>
    <property type="match status" value="1"/>
</dbReference>
<evidence type="ECO:0000259" key="3">
    <source>
        <dbReference type="PROSITE" id="PS50041"/>
    </source>
</evidence>
<dbReference type="PROSITE" id="PS50041">
    <property type="entry name" value="C_TYPE_LECTIN_2"/>
    <property type="match status" value="1"/>
</dbReference>
<dbReference type="Pfam" id="PF00059">
    <property type="entry name" value="Lectin_C"/>
    <property type="match status" value="1"/>
</dbReference>
<evidence type="ECO:0000313" key="5">
    <source>
        <dbReference type="Proteomes" id="UP001474421"/>
    </source>
</evidence>
<organism evidence="4 5">
    <name type="scientific">Crotalus adamanteus</name>
    <name type="common">Eastern diamondback rattlesnake</name>
    <dbReference type="NCBI Taxonomy" id="8729"/>
    <lineage>
        <taxon>Eukaryota</taxon>
        <taxon>Metazoa</taxon>
        <taxon>Chordata</taxon>
        <taxon>Craniata</taxon>
        <taxon>Vertebrata</taxon>
        <taxon>Euteleostomi</taxon>
        <taxon>Lepidosauria</taxon>
        <taxon>Squamata</taxon>
        <taxon>Bifurcata</taxon>
        <taxon>Unidentata</taxon>
        <taxon>Episquamata</taxon>
        <taxon>Toxicofera</taxon>
        <taxon>Serpentes</taxon>
        <taxon>Colubroidea</taxon>
        <taxon>Viperidae</taxon>
        <taxon>Crotalinae</taxon>
        <taxon>Crotalus</taxon>
    </lineage>
</organism>
<protein>
    <submittedName>
        <fullName evidence="4">Killer cell lectin-like receptor subfamily F member 2</fullName>
    </submittedName>
</protein>
<evidence type="ECO:0000256" key="1">
    <source>
        <dbReference type="ARBA" id="ARBA00004613"/>
    </source>
</evidence>
<sequence>MPAQGSRSPLGAWSRSSLRIFYQTPQQAKTPQRGPAFWSNSTVAKLPQKQKVLLARKKKYNLGLSPPNIQKADTLNAQTLLMRTREKRLNDAIKLLAGDQGQHCKPCGDYTWLQWAEGCYRWTDGLMPWRTCEDECQRQGGRLVKADTEGEMEFLLRESHKWVMLVNHSYVPQRTWIGLFFNLSRGTWHWADGGFLHLRM</sequence>
<dbReference type="InterPro" id="IPR016187">
    <property type="entry name" value="CTDL_fold"/>
</dbReference>
<comment type="caution">
    <text evidence="4">The sequence shown here is derived from an EMBL/GenBank/DDBJ whole genome shotgun (WGS) entry which is preliminary data.</text>
</comment>
<dbReference type="GO" id="GO:0071226">
    <property type="term" value="P:cellular response to molecule of fungal origin"/>
    <property type="evidence" value="ECO:0007669"/>
    <property type="project" value="InterPro"/>
</dbReference>
<feature type="domain" description="C-type lectin" evidence="3">
    <location>
        <begin position="115"/>
        <end position="200"/>
    </location>
</feature>